<proteinExistence type="predicted"/>
<dbReference type="EMBL" id="JAASQI010000014">
    <property type="protein sequence ID" value="NIJ60163.1"/>
    <property type="molecule type" value="Genomic_DNA"/>
</dbReference>
<organism evidence="1 2">
    <name type="scientific">Pseudochelatococcus lubricantis</name>
    <dbReference type="NCBI Taxonomy" id="1538102"/>
    <lineage>
        <taxon>Bacteria</taxon>
        <taxon>Pseudomonadati</taxon>
        <taxon>Pseudomonadota</taxon>
        <taxon>Alphaproteobacteria</taxon>
        <taxon>Hyphomicrobiales</taxon>
        <taxon>Chelatococcaceae</taxon>
        <taxon>Pseudochelatococcus</taxon>
    </lineage>
</organism>
<reference evidence="1 2" key="1">
    <citation type="submission" date="2020-03" db="EMBL/GenBank/DDBJ databases">
        <title>Genomic Encyclopedia of Type Strains, Phase IV (KMG-IV): sequencing the most valuable type-strain genomes for metagenomic binning, comparative biology and taxonomic classification.</title>
        <authorList>
            <person name="Goeker M."/>
        </authorList>
    </citation>
    <scope>NUCLEOTIDE SEQUENCE [LARGE SCALE GENOMIC DNA]</scope>
    <source>
        <strain evidence="1 2">DSM 103870</strain>
    </source>
</reference>
<protein>
    <submittedName>
        <fullName evidence="1">DNA repair protein RadC</fullName>
    </submittedName>
</protein>
<evidence type="ECO:0000313" key="1">
    <source>
        <dbReference type="EMBL" id="NIJ60163.1"/>
    </source>
</evidence>
<keyword evidence="2" id="KW-1185">Reference proteome</keyword>
<accession>A0ABX0V6F8</accession>
<sequence>MTKEIQSACKVLGLMLHDLVIVGVGCETSVRALGVI</sequence>
<name>A0ABX0V6F8_9HYPH</name>
<gene>
    <name evidence="1" type="ORF">FHS82_004030</name>
</gene>
<comment type="caution">
    <text evidence="1">The sequence shown here is derived from an EMBL/GenBank/DDBJ whole genome shotgun (WGS) entry which is preliminary data.</text>
</comment>
<dbReference type="Proteomes" id="UP001429580">
    <property type="component" value="Unassembled WGS sequence"/>
</dbReference>
<evidence type="ECO:0000313" key="2">
    <source>
        <dbReference type="Proteomes" id="UP001429580"/>
    </source>
</evidence>